<evidence type="ECO:0000256" key="2">
    <source>
        <dbReference type="ARBA" id="ARBA00007069"/>
    </source>
</evidence>
<dbReference type="SUPFAM" id="SSF161098">
    <property type="entry name" value="MetI-like"/>
    <property type="match status" value="1"/>
</dbReference>
<comment type="subcellular location">
    <subcellularLocation>
        <location evidence="1 8">Cell membrane</location>
        <topology evidence="1 8">Multi-pass membrane protein</topology>
    </subcellularLocation>
</comment>
<dbReference type="Pfam" id="PF00528">
    <property type="entry name" value="BPD_transp_1"/>
    <property type="match status" value="1"/>
</dbReference>
<name>A0A554SH57_9ACTN</name>
<dbReference type="OrthoDB" id="9808619at2"/>
<keyword evidence="7 8" id="KW-0472">Membrane</keyword>
<protein>
    <submittedName>
        <fullName evidence="11">ABC transporter permease</fullName>
    </submittedName>
</protein>
<feature type="region of interest" description="Disordered" evidence="9">
    <location>
        <begin position="1"/>
        <end position="49"/>
    </location>
</feature>
<dbReference type="PANTHER" id="PTHR42929">
    <property type="entry name" value="INNER MEMBRANE ABC TRANSPORTER PERMEASE PROTEIN YDCU-RELATED-RELATED"/>
    <property type="match status" value="1"/>
</dbReference>
<evidence type="ECO:0000256" key="4">
    <source>
        <dbReference type="ARBA" id="ARBA00022475"/>
    </source>
</evidence>
<evidence type="ECO:0000259" key="10">
    <source>
        <dbReference type="PROSITE" id="PS50928"/>
    </source>
</evidence>
<evidence type="ECO:0000256" key="6">
    <source>
        <dbReference type="ARBA" id="ARBA00022989"/>
    </source>
</evidence>
<evidence type="ECO:0000256" key="7">
    <source>
        <dbReference type="ARBA" id="ARBA00023136"/>
    </source>
</evidence>
<evidence type="ECO:0000256" key="3">
    <source>
        <dbReference type="ARBA" id="ARBA00022448"/>
    </source>
</evidence>
<feature type="transmembrane region" description="Helical" evidence="8">
    <location>
        <begin position="290"/>
        <end position="310"/>
    </location>
</feature>
<evidence type="ECO:0000256" key="9">
    <source>
        <dbReference type="SAM" id="MobiDB-lite"/>
    </source>
</evidence>
<dbReference type="GO" id="GO:0005886">
    <property type="term" value="C:plasma membrane"/>
    <property type="evidence" value="ECO:0007669"/>
    <property type="project" value="UniProtKB-SubCell"/>
</dbReference>
<evidence type="ECO:0000256" key="8">
    <source>
        <dbReference type="RuleBase" id="RU363032"/>
    </source>
</evidence>
<evidence type="ECO:0000256" key="5">
    <source>
        <dbReference type="ARBA" id="ARBA00022692"/>
    </source>
</evidence>
<feature type="transmembrane region" description="Helical" evidence="8">
    <location>
        <begin position="143"/>
        <end position="166"/>
    </location>
</feature>
<feature type="transmembrane region" description="Helical" evidence="8">
    <location>
        <begin position="57"/>
        <end position="77"/>
    </location>
</feature>
<comment type="caution">
    <text evidence="11">The sequence shown here is derived from an EMBL/GenBank/DDBJ whole genome shotgun (WGS) entry which is preliminary data.</text>
</comment>
<accession>A0A554SH57</accession>
<evidence type="ECO:0000256" key="1">
    <source>
        <dbReference type="ARBA" id="ARBA00004651"/>
    </source>
</evidence>
<dbReference type="PROSITE" id="PS50928">
    <property type="entry name" value="ABC_TM1"/>
    <property type="match status" value="1"/>
</dbReference>
<keyword evidence="12" id="KW-1185">Reference proteome</keyword>
<feature type="transmembrane region" description="Helical" evidence="8">
    <location>
        <begin position="107"/>
        <end position="131"/>
    </location>
</feature>
<feature type="domain" description="ABC transmembrane type-1" evidence="10">
    <location>
        <begin position="108"/>
        <end position="311"/>
    </location>
</feature>
<dbReference type="AlphaFoldDB" id="A0A554SH57"/>
<dbReference type="CDD" id="cd06261">
    <property type="entry name" value="TM_PBP2"/>
    <property type="match status" value="1"/>
</dbReference>
<evidence type="ECO:0000313" key="12">
    <source>
        <dbReference type="Proteomes" id="UP000316988"/>
    </source>
</evidence>
<dbReference type="InterPro" id="IPR035906">
    <property type="entry name" value="MetI-like_sf"/>
</dbReference>
<feature type="compositionally biased region" description="Polar residues" evidence="9">
    <location>
        <begin position="1"/>
        <end position="14"/>
    </location>
</feature>
<dbReference type="PANTHER" id="PTHR42929:SF5">
    <property type="entry name" value="ABC TRANSPORTER PERMEASE PROTEIN"/>
    <property type="match status" value="1"/>
</dbReference>
<keyword evidence="6 8" id="KW-1133">Transmembrane helix</keyword>
<comment type="similarity">
    <text evidence="2">Belongs to the binding-protein-dependent transport system permease family. CysTW subfamily.</text>
</comment>
<dbReference type="EMBL" id="VLNT01000002">
    <property type="protein sequence ID" value="TSD65656.1"/>
    <property type="molecule type" value="Genomic_DNA"/>
</dbReference>
<dbReference type="Gene3D" id="1.10.3720.10">
    <property type="entry name" value="MetI-like"/>
    <property type="match status" value="1"/>
</dbReference>
<feature type="compositionally biased region" description="Low complexity" evidence="9">
    <location>
        <begin position="20"/>
        <end position="39"/>
    </location>
</feature>
<evidence type="ECO:0000313" key="11">
    <source>
        <dbReference type="EMBL" id="TSD65656.1"/>
    </source>
</evidence>
<keyword evidence="5 8" id="KW-0812">Transmembrane</keyword>
<dbReference type="Proteomes" id="UP000316988">
    <property type="component" value="Unassembled WGS sequence"/>
</dbReference>
<dbReference type="InterPro" id="IPR000515">
    <property type="entry name" value="MetI-like"/>
</dbReference>
<feature type="transmembrane region" description="Helical" evidence="8">
    <location>
        <begin position="247"/>
        <end position="270"/>
    </location>
</feature>
<proteinExistence type="inferred from homology"/>
<gene>
    <name evidence="11" type="ORF">FNM00_04345</name>
</gene>
<organism evidence="11 12">
    <name type="scientific">Aeromicrobium piscarium</name>
    <dbReference type="NCBI Taxonomy" id="2590901"/>
    <lineage>
        <taxon>Bacteria</taxon>
        <taxon>Bacillati</taxon>
        <taxon>Actinomycetota</taxon>
        <taxon>Actinomycetes</taxon>
        <taxon>Propionibacteriales</taxon>
        <taxon>Nocardioidaceae</taxon>
        <taxon>Aeromicrobium</taxon>
    </lineage>
</organism>
<sequence length="327" mass="34386">MVRRSPNSVPSGPNASIARSPPSEAPVSTPTSTSPPESARGGPVTSTKRRRISPTPWLLLIPGAVLYLLVFVVPQAGLLAQSISPDGVAVTTEHYEAVLGDRFALGIIWRSIWIAALVAAACAVLGFPLAYQLSRSTSRFKGLLVALTLFPLLTSAVIRTFGWQVIFYETGPISTFFSWFGADVTLIGSQAGVIIALTQVLLPFMVLTLQGVIRNIPVALEEAAQDLGDGPIAVFTRVLLPLSKGGLLGGSLLVFSLAISTYVTPALIGGARVQVVATTIYQQAISLVNYPRAAAFAVVLLVITGIVVLVQTRLLSGESAAARGSER</sequence>
<keyword evidence="3 8" id="KW-0813">Transport</keyword>
<dbReference type="GO" id="GO:0055085">
    <property type="term" value="P:transmembrane transport"/>
    <property type="evidence" value="ECO:0007669"/>
    <property type="project" value="InterPro"/>
</dbReference>
<feature type="transmembrane region" description="Helical" evidence="8">
    <location>
        <begin position="186"/>
        <end position="207"/>
    </location>
</feature>
<reference evidence="11 12" key="1">
    <citation type="submission" date="2019-07" db="EMBL/GenBank/DDBJ databases">
        <authorList>
            <person name="Zhao L.H."/>
        </authorList>
    </citation>
    <scope>NUCLEOTIDE SEQUENCE [LARGE SCALE GENOMIC DNA]</scope>
    <source>
        <strain evidence="11 12">Co35</strain>
    </source>
</reference>
<keyword evidence="4" id="KW-1003">Cell membrane</keyword>